<dbReference type="Gene3D" id="3.20.20.190">
    <property type="entry name" value="Phosphatidylinositol (PI) phosphodiesterase"/>
    <property type="match status" value="1"/>
</dbReference>
<feature type="region of interest" description="Disordered" evidence="1">
    <location>
        <begin position="1"/>
        <end position="23"/>
    </location>
</feature>
<dbReference type="GO" id="GO:0008889">
    <property type="term" value="F:glycerophosphodiester phosphodiesterase activity"/>
    <property type="evidence" value="ECO:0007669"/>
    <property type="project" value="UniProtKB-EC"/>
</dbReference>
<dbReference type="PANTHER" id="PTHR46211">
    <property type="entry name" value="GLYCEROPHOSPHORYL DIESTER PHOSPHODIESTERASE"/>
    <property type="match status" value="1"/>
</dbReference>
<evidence type="ECO:0000313" key="4">
    <source>
        <dbReference type="Proteomes" id="UP000244948"/>
    </source>
</evidence>
<gene>
    <name evidence="3" type="primary">ugpQ</name>
    <name evidence="3" type="ORF">DC082_08035</name>
</gene>
<dbReference type="AlphaFoldDB" id="A0A2U2AIT4"/>
<name>A0A2U2AIT4_9GAMM</name>
<dbReference type="Pfam" id="PF03009">
    <property type="entry name" value="GDPD"/>
    <property type="match status" value="1"/>
</dbReference>
<organism evidence="3 4">
    <name type="scientific">Ignatzschineria indica</name>
    <dbReference type="NCBI Taxonomy" id="472583"/>
    <lineage>
        <taxon>Bacteria</taxon>
        <taxon>Pseudomonadati</taxon>
        <taxon>Pseudomonadota</taxon>
        <taxon>Gammaproteobacteria</taxon>
        <taxon>Cardiobacteriales</taxon>
        <taxon>Ignatzschineriaceae</taxon>
        <taxon>Ignatzschineria</taxon>
    </lineage>
</organism>
<dbReference type="SUPFAM" id="SSF51695">
    <property type="entry name" value="PLC-like phosphodiesterases"/>
    <property type="match status" value="1"/>
</dbReference>
<dbReference type="InterPro" id="IPR017946">
    <property type="entry name" value="PLC-like_Pdiesterase_TIM-brl"/>
</dbReference>
<keyword evidence="4" id="KW-1185">Reference proteome</keyword>
<dbReference type="RefSeq" id="WP_109201668.1">
    <property type="nucleotide sequence ID" value="NZ_BMXZ01000003.1"/>
</dbReference>
<evidence type="ECO:0000256" key="1">
    <source>
        <dbReference type="SAM" id="MobiDB-lite"/>
    </source>
</evidence>
<keyword evidence="3" id="KW-0378">Hydrolase</keyword>
<dbReference type="EMBL" id="QEWR01000004">
    <property type="protein sequence ID" value="PWD82572.1"/>
    <property type="molecule type" value="Genomic_DNA"/>
</dbReference>
<dbReference type="Proteomes" id="UP000244948">
    <property type="component" value="Unassembled WGS sequence"/>
</dbReference>
<accession>A0A2U2AIT4</accession>
<proteinExistence type="predicted"/>
<dbReference type="InterPro" id="IPR030395">
    <property type="entry name" value="GP_PDE_dom"/>
</dbReference>
<comment type="caution">
    <text evidence="3">The sequence shown here is derived from an EMBL/GenBank/DDBJ whole genome shotgun (WGS) entry which is preliminary data.</text>
</comment>
<evidence type="ECO:0000259" key="2">
    <source>
        <dbReference type="PROSITE" id="PS51704"/>
    </source>
</evidence>
<sequence length="273" mass="30534">MIRVEKETTPHTLTNPNASPYPTLIAHRGAGKEAPENTLTAFRYGSQQGFTMFECDVKLSQDQELFLLHDTTLMRTTNGKGSAYEYSWDALSRLDAGSWHSAQYSGEPLARFESLINFILNNHYLLDVEIKPNPGEAYKTGVATASFLQKKIIEYRSQILDLPQPPFLLSSFAPEALQGAKEIAPEIPRALLVNDWSQGEATIFEQISQLSCSGIILNYQIVSSEIIEKVHQMGGFIMVYTANECLQINKLLKMGVDSVITDNMDLYNMDLSL</sequence>
<dbReference type="PANTHER" id="PTHR46211:SF1">
    <property type="entry name" value="GLYCEROPHOSPHODIESTER PHOSPHODIESTERASE, CYTOPLASMIC"/>
    <property type="match status" value="1"/>
</dbReference>
<dbReference type="PROSITE" id="PS51704">
    <property type="entry name" value="GP_PDE"/>
    <property type="match status" value="1"/>
</dbReference>
<dbReference type="EC" id="3.1.4.46" evidence="3"/>
<reference evidence="3 4" key="1">
    <citation type="journal article" date="2018" name="Genome Announc.">
        <title>Ignatzschineria cameli sp. nov., isolated from necrotic foot tissue of dromedaries (Camelus dromedarius) and associated maggots (Wohlfahrtia species) in Dubai.</title>
        <authorList>
            <person name="Tsang C.C."/>
            <person name="Tang J.Y."/>
            <person name="Fong J.Y."/>
            <person name="Kinne J."/>
            <person name="Lee H.H."/>
            <person name="Joseph M."/>
            <person name="Jose S."/>
            <person name="Schuster R.K."/>
            <person name="Tang Y."/>
            <person name="Sivakumar S."/>
            <person name="Chen J.H."/>
            <person name="Teng J.L."/>
            <person name="Lau S.K."/>
            <person name="Wernery U."/>
            <person name="Woo P.C."/>
        </authorList>
    </citation>
    <scope>NUCLEOTIDE SEQUENCE [LARGE SCALE GENOMIC DNA]</scope>
    <source>
        <strain evidence="3 4">KCTC 22643</strain>
    </source>
</reference>
<feature type="domain" description="GP-PDE" evidence="2">
    <location>
        <begin position="22"/>
        <end position="271"/>
    </location>
</feature>
<dbReference type="GO" id="GO:0006629">
    <property type="term" value="P:lipid metabolic process"/>
    <property type="evidence" value="ECO:0007669"/>
    <property type="project" value="InterPro"/>
</dbReference>
<feature type="compositionally biased region" description="Polar residues" evidence="1">
    <location>
        <begin position="10"/>
        <end position="20"/>
    </location>
</feature>
<evidence type="ECO:0000313" key="3">
    <source>
        <dbReference type="EMBL" id="PWD82572.1"/>
    </source>
</evidence>
<protein>
    <submittedName>
        <fullName evidence="3">Glycerophosphodiester phosphodiesterase</fullName>
        <ecNumber evidence="3">3.1.4.46</ecNumber>
    </submittedName>
</protein>